<evidence type="ECO:0000313" key="2">
    <source>
        <dbReference type="Proteomes" id="UP001601992"/>
    </source>
</evidence>
<accession>A0ABW6RTL2</accession>
<comment type="caution">
    <text evidence="1">The sequence shown here is derived from an EMBL/GenBank/DDBJ whole genome shotgun (WGS) entry which is preliminary data.</text>
</comment>
<evidence type="ECO:0000313" key="1">
    <source>
        <dbReference type="EMBL" id="MFF3567355.1"/>
    </source>
</evidence>
<proteinExistence type="predicted"/>
<dbReference type="EMBL" id="JBIAQY010000002">
    <property type="protein sequence ID" value="MFF3567355.1"/>
    <property type="molecule type" value="Genomic_DNA"/>
</dbReference>
<protein>
    <submittedName>
        <fullName evidence="1">Uncharacterized protein</fullName>
    </submittedName>
</protein>
<sequence length="200" mass="21446">MVAHKSGPRDCVPGEVYSVAGWRAHSRKHLLRYRLAVVASDAVEAVRHVGGWMYDRTMAGWEVTALLADTTDVRPLRILGAAVLDLEDSLASPVHDIWPHAVAVAPELIANDLRVRRGVLESLEQRRTEVALWGADLPAELDGRLDLAQHRLSVAARAFKSAALAAAGEPAAEVGGVEVFHCGELLLTGLWGGADLTTPA</sequence>
<reference evidence="1 2" key="1">
    <citation type="submission" date="2024-10" db="EMBL/GenBank/DDBJ databases">
        <title>The Natural Products Discovery Center: Release of the First 8490 Sequenced Strains for Exploring Actinobacteria Biosynthetic Diversity.</title>
        <authorList>
            <person name="Kalkreuter E."/>
            <person name="Kautsar S.A."/>
            <person name="Yang D."/>
            <person name="Bader C.D."/>
            <person name="Teijaro C.N."/>
            <person name="Fluegel L."/>
            <person name="Davis C.M."/>
            <person name="Simpson J.R."/>
            <person name="Lauterbach L."/>
            <person name="Steele A.D."/>
            <person name="Gui C."/>
            <person name="Meng S."/>
            <person name="Li G."/>
            <person name="Viehrig K."/>
            <person name="Ye F."/>
            <person name="Su P."/>
            <person name="Kiefer A.F."/>
            <person name="Nichols A."/>
            <person name="Cepeda A.J."/>
            <person name="Yan W."/>
            <person name="Fan B."/>
            <person name="Jiang Y."/>
            <person name="Adhikari A."/>
            <person name="Zheng C.-J."/>
            <person name="Schuster L."/>
            <person name="Cowan T.M."/>
            <person name="Smanski M.J."/>
            <person name="Chevrette M.G."/>
            <person name="De Carvalho L.P.S."/>
            <person name="Shen B."/>
        </authorList>
    </citation>
    <scope>NUCLEOTIDE SEQUENCE [LARGE SCALE GENOMIC DNA]</scope>
    <source>
        <strain evidence="1 2">NPDC002593</strain>
    </source>
</reference>
<keyword evidence="2" id="KW-1185">Reference proteome</keyword>
<organism evidence="1 2">
    <name type="scientific">Nocardia jiangxiensis</name>
    <dbReference type="NCBI Taxonomy" id="282685"/>
    <lineage>
        <taxon>Bacteria</taxon>
        <taxon>Bacillati</taxon>
        <taxon>Actinomycetota</taxon>
        <taxon>Actinomycetes</taxon>
        <taxon>Mycobacteriales</taxon>
        <taxon>Nocardiaceae</taxon>
        <taxon>Nocardia</taxon>
    </lineage>
</organism>
<gene>
    <name evidence="1" type="ORF">ACFYXQ_06180</name>
</gene>
<dbReference type="Proteomes" id="UP001601992">
    <property type="component" value="Unassembled WGS sequence"/>
</dbReference>
<dbReference type="RefSeq" id="WP_373281954.1">
    <property type="nucleotide sequence ID" value="NZ_JBIAQY010000002.1"/>
</dbReference>
<name>A0ABW6RTL2_9NOCA</name>